<protein>
    <recommendedName>
        <fullName evidence="2">Phosphoglycolate phosphatase</fullName>
    </recommendedName>
</protein>
<dbReference type="SFLD" id="SFLDG01129">
    <property type="entry name" value="C1.5:_HAD__Beta-PGM__Phosphata"/>
    <property type="match status" value="1"/>
</dbReference>
<dbReference type="GO" id="GO:0008967">
    <property type="term" value="F:phosphoglycolate phosphatase activity"/>
    <property type="evidence" value="ECO:0007669"/>
    <property type="project" value="TreeGrafter"/>
</dbReference>
<reference evidence="1" key="1">
    <citation type="journal article" date="2015" name="Nature">
        <title>Complex archaea that bridge the gap between prokaryotes and eukaryotes.</title>
        <authorList>
            <person name="Spang A."/>
            <person name="Saw J.H."/>
            <person name="Jorgensen S.L."/>
            <person name="Zaremba-Niedzwiedzka K."/>
            <person name="Martijn J."/>
            <person name="Lind A.E."/>
            <person name="van Eijk R."/>
            <person name="Schleper C."/>
            <person name="Guy L."/>
            <person name="Ettema T.J."/>
        </authorList>
    </citation>
    <scope>NUCLEOTIDE SEQUENCE</scope>
</reference>
<comment type="caution">
    <text evidence="1">The sequence shown here is derived from an EMBL/GenBank/DDBJ whole genome shotgun (WGS) entry which is preliminary data.</text>
</comment>
<dbReference type="InterPro" id="IPR041492">
    <property type="entry name" value="HAD_2"/>
</dbReference>
<accession>A0A0F9GEJ2</accession>
<dbReference type="PANTHER" id="PTHR43434:SF1">
    <property type="entry name" value="PHOSPHOGLYCOLATE PHOSPHATASE"/>
    <property type="match status" value="1"/>
</dbReference>
<dbReference type="InterPro" id="IPR006439">
    <property type="entry name" value="HAD-SF_hydro_IA"/>
</dbReference>
<dbReference type="InterPro" id="IPR023198">
    <property type="entry name" value="PGP-like_dom2"/>
</dbReference>
<dbReference type="InterPro" id="IPR036412">
    <property type="entry name" value="HAD-like_sf"/>
</dbReference>
<evidence type="ECO:0000313" key="1">
    <source>
        <dbReference type="EMBL" id="KKL61607.1"/>
    </source>
</evidence>
<gene>
    <name evidence="1" type="ORF">LCGC14_2193610</name>
</gene>
<dbReference type="NCBIfam" id="TIGR01509">
    <property type="entry name" value="HAD-SF-IA-v3"/>
    <property type="match status" value="1"/>
</dbReference>
<dbReference type="SUPFAM" id="SSF56784">
    <property type="entry name" value="HAD-like"/>
    <property type="match status" value="1"/>
</dbReference>
<dbReference type="Gene3D" id="3.40.50.1000">
    <property type="entry name" value="HAD superfamily/HAD-like"/>
    <property type="match status" value="1"/>
</dbReference>
<dbReference type="Pfam" id="PF13419">
    <property type="entry name" value="HAD_2"/>
    <property type="match status" value="1"/>
</dbReference>
<dbReference type="SFLD" id="SFLDS00003">
    <property type="entry name" value="Haloacid_Dehalogenase"/>
    <property type="match status" value="1"/>
</dbReference>
<organism evidence="1">
    <name type="scientific">marine sediment metagenome</name>
    <dbReference type="NCBI Taxonomy" id="412755"/>
    <lineage>
        <taxon>unclassified sequences</taxon>
        <taxon>metagenomes</taxon>
        <taxon>ecological metagenomes</taxon>
    </lineage>
</organism>
<dbReference type="InterPro" id="IPR050155">
    <property type="entry name" value="HAD-like_hydrolase_sf"/>
</dbReference>
<dbReference type="AlphaFoldDB" id="A0A0F9GEJ2"/>
<dbReference type="PANTHER" id="PTHR43434">
    <property type="entry name" value="PHOSPHOGLYCOLATE PHOSPHATASE"/>
    <property type="match status" value="1"/>
</dbReference>
<name>A0A0F9GEJ2_9ZZZZ</name>
<dbReference type="EMBL" id="LAZR01028768">
    <property type="protein sequence ID" value="KKL61607.1"/>
    <property type="molecule type" value="Genomic_DNA"/>
</dbReference>
<proteinExistence type="predicted"/>
<sequence>MNPKYKLILFDLDGVLIDSKRNMELSWSAVQATFELNVPFEKYFELIGRPFNDIMTKLGLNDQADKIKSVYNVASSCRIDLIDTYNNCIEVVEKIKKMGIRIGVVTSKDKIRTLEILKIFNLLFDVVECPDDKSRGKPSPDPLFRAMLKCQRDPSETVYIGDMDVDLGAAKRAGIDYIHADWGYGNCSLDVIKASKPDDILKLIV</sequence>
<dbReference type="Gene3D" id="1.10.150.240">
    <property type="entry name" value="Putative phosphatase, domain 2"/>
    <property type="match status" value="1"/>
</dbReference>
<dbReference type="InterPro" id="IPR023214">
    <property type="entry name" value="HAD_sf"/>
</dbReference>
<dbReference type="NCBIfam" id="TIGR01549">
    <property type="entry name" value="HAD-SF-IA-v1"/>
    <property type="match status" value="1"/>
</dbReference>
<dbReference type="GO" id="GO:0006281">
    <property type="term" value="P:DNA repair"/>
    <property type="evidence" value="ECO:0007669"/>
    <property type="project" value="TreeGrafter"/>
</dbReference>
<evidence type="ECO:0008006" key="2">
    <source>
        <dbReference type="Google" id="ProtNLM"/>
    </source>
</evidence>